<dbReference type="InterPro" id="IPR022812">
    <property type="entry name" value="Dynamin"/>
</dbReference>
<comment type="similarity">
    <text evidence="3">Belongs to the TRAFAC class dynamin-like GTPase superfamily. Dynamin/Fzo/YdjA family.</text>
</comment>
<reference evidence="5 6" key="1">
    <citation type="journal article" date="2013" name="BMC Genomics">
        <title>Reconstruction of the lipid metabolism for the microalga Monoraphidium neglectum from its genome sequence reveals characteristics suitable for biofuel production.</title>
        <authorList>
            <person name="Bogen C."/>
            <person name="Al-Dilaimi A."/>
            <person name="Albersmeier A."/>
            <person name="Wichmann J."/>
            <person name="Grundmann M."/>
            <person name="Rupp O."/>
            <person name="Lauersen K.J."/>
            <person name="Blifernez-Klassen O."/>
            <person name="Kalinowski J."/>
            <person name="Goesmann A."/>
            <person name="Mussgnug J.H."/>
            <person name="Kruse O."/>
        </authorList>
    </citation>
    <scope>NUCLEOTIDE SEQUENCE [LARGE SCALE GENOMIC DNA]</scope>
    <source>
        <strain evidence="5 6">SAG 48.87</strain>
    </source>
</reference>
<evidence type="ECO:0000256" key="3">
    <source>
        <dbReference type="RuleBase" id="RU003932"/>
    </source>
</evidence>
<dbReference type="InterPro" id="IPR001401">
    <property type="entry name" value="Dynamin_GTPase"/>
</dbReference>
<proteinExistence type="inferred from homology"/>
<gene>
    <name evidence="5" type="ORF">MNEG_1383</name>
</gene>
<dbReference type="KEGG" id="mng:MNEG_1383"/>
<dbReference type="GO" id="GO:0005737">
    <property type="term" value="C:cytoplasm"/>
    <property type="evidence" value="ECO:0007669"/>
    <property type="project" value="TreeGrafter"/>
</dbReference>
<feature type="domain" description="Dynamin-type G" evidence="4">
    <location>
        <begin position="36"/>
        <end position="306"/>
    </location>
</feature>
<dbReference type="GO" id="GO:0005525">
    <property type="term" value="F:GTP binding"/>
    <property type="evidence" value="ECO:0007669"/>
    <property type="project" value="UniProtKB-KW"/>
</dbReference>
<dbReference type="STRING" id="145388.A0A0D2MVL5"/>
<evidence type="ECO:0000256" key="1">
    <source>
        <dbReference type="ARBA" id="ARBA00022741"/>
    </source>
</evidence>
<keyword evidence="2 3" id="KW-0342">GTP-binding</keyword>
<dbReference type="CDD" id="cd08771">
    <property type="entry name" value="DLP_1"/>
    <property type="match status" value="1"/>
</dbReference>
<dbReference type="GeneID" id="25731331"/>
<dbReference type="AlphaFoldDB" id="A0A0D2MVL5"/>
<dbReference type="PANTHER" id="PTHR11566:SF223">
    <property type="entry name" value="PROTEIN 1C, PUTATIVE, EXPRESSED-RELATED"/>
    <property type="match status" value="1"/>
</dbReference>
<dbReference type="OrthoDB" id="5061070at2759"/>
<dbReference type="InterPro" id="IPR019762">
    <property type="entry name" value="Dynamin_GTPase_CS"/>
</dbReference>
<dbReference type="Gene3D" id="3.40.50.300">
    <property type="entry name" value="P-loop containing nucleotide triphosphate hydrolases"/>
    <property type="match status" value="1"/>
</dbReference>
<dbReference type="SMART" id="SM00053">
    <property type="entry name" value="DYNc"/>
    <property type="match status" value="1"/>
</dbReference>
<dbReference type="EMBL" id="KK100356">
    <property type="protein sequence ID" value="KIZ06560.1"/>
    <property type="molecule type" value="Genomic_DNA"/>
</dbReference>
<dbReference type="InterPro" id="IPR045063">
    <property type="entry name" value="Dynamin_N"/>
</dbReference>
<evidence type="ECO:0000259" key="4">
    <source>
        <dbReference type="PROSITE" id="PS51718"/>
    </source>
</evidence>
<dbReference type="Proteomes" id="UP000054498">
    <property type="component" value="Unassembled WGS sequence"/>
</dbReference>
<keyword evidence="6" id="KW-1185">Reference proteome</keyword>
<evidence type="ECO:0000256" key="2">
    <source>
        <dbReference type="ARBA" id="ARBA00023134"/>
    </source>
</evidence>
<dbReference type="PROSITE" id="PS51718">
    <property type="entry name" value="G_DYNAMIN_2"/>
    <property type="match status" value="1"/>
</dbReference>
<dbReference type="GO" id="GO:0008017">
    <property type="term" value="F:microtubule binding"/>
    <property type="evidence" value="ECO:0007669"/>
    <property type="project" value="TreeGrafter"/>
</dbReference>
<evidence type="ECO:0000313" key="5">
    <source>
        <dbReference type="EMBL" id="KIZ06560.1"/>
    </source>
</evidence>
<protein>
    <recommendedName>
        <fullName evidence="4">Dynamin-type G domain-containing protein</fullName>
    </recommendedName>
</protein>
<dbReference type="GO" id="GO:0016020">
    <property type="term" value="C:membrane"/>
    <property type="evidence" value="ECO:0007669"/>
    <property type="project" value="TreeGrafter"/>
</dbReference>
<dbReference type="FunFam" id="3.40.50.300:FF:003751">
    <property type="entry name" value="Dynamin-related GTPase"/>
    <property type="match status" value="1"/>
</dbReference>
<dbReference type="InterPro" id="IPR027417">
    <property type="entry name" value="P-loop_NTPase"/>
</dbReference>
<keyword evidence="1 3" id="KW-0547">Nucleotide-binding</keyword>
<dbReference type="PROSITE" id="PS00410">
    <property type="entry name" value="G_DYNAMIN_1"/>
    <property type="match status" value="1"/>
</dbReference>
<dbReference type="InterPro" id="IPR030381">
    <property type="entry name" value="G_DYNAMIN_dom"/>
</dbReference>
<evidence type="ECO:0000313" key="6">
    <source>
        <dbReference type="Proteomes" id="UP000054498"/>
    </source>
</evidence>
<dbReference type="GO" id="GO:0005874">
    <property type="term" value="C:microtubule"/>
    <property type="evidence" value="ECO:0007669"/>
    <property type="project" value="TreeGrafter"/>
</dbReference>
<dbReference type="PRINTS" id="PR00195">
    <property type="entry name" value="DYNAMIN"/>
</dbReference>
<dbReference type="PANTHER" id="PTHR11566">
    <property type="entry name" value="DYNAMIN"/>
    <property type="match status" value="1"/>
</dbReference>
<dbReference type="Pfam" id="PF00350">
    <property type="entry name" value="Dynamin_N"/>
    <property type="match status" value="1"/>
</dbReference>
<dbReference type="InterPro" id="IPR000375">
    <property type="entry name" value="Dynamin_stalk"/>
</dbReference>
<dbReference type="GO" id="GO:0003924">
    <property type="term" value="F:GTPase activity"/>
    <property type="evidence" value="ECO:0007669"/>
    <property type="project" value="InterPro"/>
</dbReference>
<name>A0A0D2MVL5_9CHLO</name>
<dbReference type="Pfam" id="PF01031">
    <property type="entry name" value="Dynamin_M"/>
    <property type="match status" value="1"/>
</dbReference>
<organism evidence="5 6">
    <name type="scientific">Monoraphidium neglectum</name>
    <dbReference type="NCBI Taxonomy" id="145388"/>
    <lineage>
        <taxon>Eukaryota</taxon>
        <taxon>Viridiplantae</taxon>
        <taxon>Chlorophyta</taxon>
        <taxon>core chlorophytes</taxon>
        <taxon>Chlorophyceae</taxon>
        <taxon>CS clade</taxon>
        <taxon>Sphaeropleales</taxon>
        <taxon>Selenastraceae</taxon>
        <taxon>Monoraphidium</taxon>
    </lineage>
</organism>
<dbReference type="RefSeq" id="XP_013905579.1">
    <property type="nucleotide sequence ID" value="XM_014050125.1"/>
</dbReference>
<dbReference type="SUPFAM" id="SSF52540">
    <property type="entry name" value="P-loop containing nucleoside triphosphate hydrolases"/>
    <property type="match status" value="1"/>
</dbReference>
<dbReference type="Gene3D" id="1.20.120.1240">
    <property type="entry name" value="Dynamin, middle domain"/>
    <property type="match status" value="1"/>
</dbReference>
<sequence>MAQQQPATFGQVVGLVNKLQQICTQLGDTAGNSILVDKLSSIVVVGGQSSGKSSVLEAVVGRDFLPRGTGIVTRRPLVLNLVHTDDPKAQEYGEFMHRQGQKIYDFEKIRQEIEDETERHLSKGSKVVSPVPIYLTIYSPVVPNLTLVDMPGLTKLAIEGQPQSIVQDLEDMCKQYIKGDNAIILAVSPANADLATSDALRLAKEVDPLGERTIGVLTKIDIMDKGTDCREVLCGRSLRLRHGWVGVVNRGQADINKKMNMADARSRETEFFKSTESYRDLDNTGTTYLANKLSNHLVNEITRKLPEIQSYVDKTIIDYKSQLTALGHDISGNRGKMLHLILTLCQKVEKAFTRIVEGGEGGGERILEVFDVKLKEAIYKLPFDKILTLKNVRNTINEADGYQPHIIAPEAGYRRLIEDGLSLLREPC</sequence>
<accession>A0A0D2MVL5</accession>